<dbReference type="InterPro" id="IPR036179">
    <property type="entry name" value="Ig-like_dom_sf"/>
</dbReference>
<dbReference type="SUPFAM" id="SSF48726">
    <property type="entry name" value="Immunoglobulin"/>
    <property type="match status" value="1"/>
</dbReference>
<sequence>MASGGKPIPIVDVEESEEETVLSEEDVVVSPMIAIYGETTTTKTCVVSPHGDWVHVTVTVENQGTSYVIGKYHSDNSFKEPAALERLSASISSTNTDIEVYLSLDLQAPTTDMCSWNRKYKFLCSITMNDSISTRVYKGSQIYITAPMSDVSIDSNVHYNEGEKMTFNCSMKGDPNYSTANVELIKNSKILYTIPGPVFGTDYIFNCSVVLNWSDGPPTPLTSQEHDLIVRCVVKNNLLNETRNSKKKLNVPAADVAFQKYSYQALTTSRQEIECIARSPMSILQELIISKDDIQIAAFNSSGVASSTDRRFSTNIQEYNGGSKPIMKLHPDIYEPFARRGLNHICSTEHVGDENNDNFLEIQIFQPGSQRAFTYSNKIAEALTTSRQEIECIARSPMSILQELIISKDDTLIATLNSSGVASSTNGRFSTNIQEYDGEMRLTLSILSVDCQDQGRYNCKLITTNNATRVSPNMSFIVEGSKPTMTLHPDIYEPFARRHFNHICSTEHTGDENNDNFLEIQIFQPGSQRAFTYSNKIAEVEKMFDSTNNITYINITGTTAQFLLVSHTSSSSNLSCNINETITFLLDLTMEFDNGTIKCVLKDEMEEFSTVESTITVIPVNYCDGYENRAFRKHPNNDCNDYIECTEYQGRMTYYNDHNVAPREKM</sequence>
<gene>
    <name evidence="1" type="ORF">CGI_10005790</name>
</gene>
<proteinExistence type="predicted"/>
<dbReference type="EMBL" id="JH817671">
    <property type="protein sequence ID" value="EKC42257.1"/>
    <property type="molecule type" value="Genomic_DNA"/>
</dbReference>
<protein>
    <submittedName>
        <fullName evidence="1">Uncharacterized protein</fullName>
    </submittedName>
</protein>
<accession>K1QZ01</accession>
<name>K1QZ01_MAGGI</name>
<dbReference type="HOGENOM" id="CLU_412370_0_0_1"/>
<reference evidence="1" key="1">
    <citation type="journal article" date="2012" name="Nature">
        <title>The oyster genome reveals stress adaptation and complexity of shell formation.</title>
        <authorList>
            <person name="Zhang G."/>
            <person name="Fang X."/>
            <person name="Guo X."/>
            <person name="Li L."/>
            <person name="Luo R."/>
            <person name="Xu F."/>
            <person name="Yang P."/>
            <person name="Zhang L."/>
            <person name="Wang X."/>
            <person name="Qi H."/>
            <person name="Xiong Z."/>
            <person name="Que H."/>
            <person name="Xie Y."/>
            <person name="Holland P.W."/>
            <person name="Paps J."/>
            <person name="Zhu Y."/>
            <person name="Wu F."/>
            <person name="Chen Y."/>
            <person name="Wang J."/>
            <person name="Peng C."/>
            <person name="Meng J."/>
            <person name="Yang L."/>
            <person name="Liu J."/>
            <person name="Wen B."/>
            <person name="Zhang N."/>
            <person name="Huang Z."/>
            <person name="Zhu Q."/>
            <person name="Feng Y."/>
            <person name="Mount A."/>
            <person name="Hedgecock D."/>
            <person name="Xu Z."/>
            <person name="Liu Y."/>
            <person name="Domazet-Loso T."/>
            <person name="Du Y."/>
            <person name="Sun X."/>
            <person name="Zhang S."/>
            <person name="Liu B."/>
            <person name="Cheng P."/>
            <person name="Jiang X."/>
            <person name="Li J."/>
            <person name="Fan D."/>
            <person name="Wang W."/>
            <person name="Fu W."/>
            <person name="Wang T."/>
            <person name="Wang B."/>
            <person name="Zhang J."/>
            <person name="Peng Z."/>
            <person name="Li Y."/>
            <person name="Li N."/>
            <person name="Wang J."/>
            <person name="Chen M."/>
            <person name="He Y."/>
            <person name="Tan F."/>
            <person name="Song X."/>
            <person name="Zheng Q."/>
            <person name="Huang R."/>
            <person name="Yang H."/>
            <person name="Du X."/>
            <person name="Chen L."/>
            <person name="Yang M."/>
            <person name="Gaffney P.M."/>
            <person name="Wang S."/>
            <person name="Luo L."/>
            <person name="She Z."/>
            <person name="Ming Y."/>
            <person name="Huang W."/>
            <person name="Zhang S."/>
            <person name="Huang B."/>
            <person name="Zhang Y."/>
            <person name="Qu T."/>
            <person name="Ni P."/>
            <person name="Miao G."/>
            <person name="Wang J."/>
            <person name="Wang Q."/>
            <person name="Steinberg C.E."/>
            <person name="Wang H."/>
            <person name="Li N."/>
            <person name="Qian L."/>
            <person name="Zhang G."/>
            <person name="Li Y."/>
            <person name="Yang H."/>
            <person name="Liu X."/>
            <person name="Wang J."/>
            <person name="Yin Y."/>
            <person name="Wang J."/>
        </authorList>
    </citation>
    <scope>NUCLEOTIDE SEQUENCE [LARGE SCALE GENOMIC DNA]</scope>
    <source>
        <strain evidence="1">05x7-T-G4-1.051#20</strain>
    </source>
</reference>
<dbReference type="AlphaFoldDB" id="K1QZ01"/>
<dbReference type="InParanoid" id="K1QZ01"/>
<organism evidence="1">
    <name type="scientific">Magallana gigas</name>
    <name type="common">Pacific oyster</name>
    <name type="synonym">Crassostrea gigas</name>
    <dbReference type="NCBI Taxonomy" id="29159"/>
    <lineage>
        <taxon>Eukaryota</taxon>
        <taxon>Metazoa</taxon>
        <taxon>Spiralia</taxon>
        <taxon>Lophotrochozoa</taxon>
        <taxon>Mollusca</taxon>
        <taxon>Bivalvia</taxon>
        <taxon>Autobranchia</taxon>
        <taxon>Pteriomorphia</taxon>
        <taxon>Ostreida</taxon>
        <taxon>Ostreoidea</taxon>
        <taxon>Ostreidae</taxon>
        <taxon>Magallana</taxon>
    </lineage>
</organism>
<evidence type="ECO:0000313" key="1">
    <source>
        <dbReference type="EMBL" id="EKC42257.1"/>
    </source>
</evidence>